<keyword evidence="1" id="KW-0472">Membrane</keyword>
<organism evidence="2 3">
    <name type="scientific">Polaribacter porphyrae</name>
    <dbReference type="NCBI Taxonomy" id="1137780"/>
    <lineage>
        <taxon>Bacteria</taxon>
        <taxon>Pseudomonadati</taxon>
        <taxon>Bacteroidota</taxon>
        <taxon>Flavobacteriia</taxon>
        <taxon>Flavobacteriales</taxon>
        <taxon>Flavobacteriaceae</taxon>
    </lineage>
</organism>
<feature type="transmembrane region" description="Helical" evidence="1">
    <location>
        <begin position="171"/>
        <end position="196"/>
    </location>
</feature>
<dbReference type="OrthoDB" id="1491387at2"/>
<sequence>MKNEYNDSKFKKLLDKLQQESWQLELLISGFAIFGLISSLNYLEKFLNEAIALESYSKYLLPIAYIACWVLIINLVIHVVLRGLWIGAIGLRYVSGDIDYDSLNYKKRFTEYLKKKVGSFDKFIGVLENYCSILFALTFLYLFYIISFFTIILVIVFAGNIFIKSGLLPDFLGYFLLGIFGCFFIFLAFIVFIDFITQGFLKKKEWTSFLYFPIYKVFSVITLSFLYRPLVYNVLDDKFSRRLTFILTPIYILIFFLTTFQNIRSNYVLKSNNSSVHFSNKNNYLNTLGKNKYVSAAAIQSKIIKDNYIYVFIPFKEKIENLIFDQYKNLQPLDDKRGFRTDFFSSKKNIKNKDSLTSLYLKAFQKIYTFKLDSLLLKPEFSTTEINNQLGFETIIPLDSINYGKHIINIKRFITLKNQKKLKKEHIIDIPFWYIKQ</sequence>
<feature type="transmembrane region" description="Helical" evidence="1">
    <location>
        <begin position="239"/>
        <end position="260"/>
    </location>
</feature>
<feature type="transmembrane region" description="Helical" evidence="1">
    <location>
        <begin position="63"/>
        <end position="85"/>
    </location>
</feature>
<evidence type="ECO:0000256" key="1">
    <source>
        <dbReference type="SAM" id="Phobius"/>
    </source>
</evidence>
<protein>
    <submittedName>
        <fullName evidence="2">Uncharacterized protein</fullName>
    </submittedName>
</protein>
<accession>A0A2S7WLW3</accession>
<proteinExistence type="predicted"/>
<evidence type="ECO:0000313" key="2">
    <source>
        <dbReference type="EMBL" id="PQJ78563.1"/>
    </source>
</evidence>
<keyword evidence="3" id="KW-1185">Reference proteome</keyword>
<reference evidence="2 3" key="1">
    <citation type="submission" date="2016-12" db="EMBL/GenBank/DDBJ databases">
        <title>Trade-off between light-utilization and light-protection in marine flavobacteria.</title>
        <authorList>
            <person name="Kumagai Y."/>
            <person name="Yoshizawa S."/>
            <person name="Kogure K."/>
            <person name="Iwasaki W."/>
        </authorList>
    </citation>
    <scope>NUCLEOTIDE SEQUENCE [LARGE SCALE GENOMIC DNA]</scope>
    <source>
        <strain evidence="2 3">NBRC 108759</strain>
    </source>
</reference>
<dbReference type="AlphaFoldDB" id="A0A2S7WLW3"/>
<keyword evidence="1" id="KW-1133">Transmembrane helix</keyword>
<dbReference type="Proteomes" id="UP000238882">
    <property type="component" value="Unassembled WGS sequence"/>
</dbReference>
<feature type="transmembrane region" description="Helical" evidence="1">
    <location>
        <begin position="133"/>
        <end position="159"/>
    </location>
</feature>
<dbReference type="EMBL" id="MSCN01000001">
    <property type="protein sequence ID" value="PQJ78563.1"/>
    <property type="molecule type" value="Genomic_DNA"/>
</dbReference>
<comment type="caution">
    <text evidence="2">The sequence shown here is derived from an EMBL/GenBank/DDBJ whole genome shotgun (WGS) entry which is preliminary data.</text>
</comment>
<keyword evidence="1" id="KW-0812">Transmembrane</keyword>
<name>A0A2S7WLW3_9FLAO</name>
<gene>
    <name evidence="2" type="ORF">BTO18_04890</name>
</gene>
<feature type="transmembrane region" description="Helical" evidence="1">
    <location>
        <begin position="208"/>
        <end position="227"/>
    </location>
</feature>
<dbReference type="RefSeq" id="WP_105015155.1">
    <property type="nucleotide sequence ID" value="NZ_MSCN01000001.1"/>
</dbReference>
<feature type="transmembrane region" description="Helical" evidence="1">
    <location>
        <begin position="21"/>
        <end position="43"/>
    </location>
</feature>
<evidence type="ECO:0000313" key="3">
    <source>
        <dbReference type="Proteomes" id="UP000238882"/>
    </source>
</evidence>